<dbReference type="FunFam" id="3.40.50.150:FF:000016">
    <property type="entry name" value="Protein arginine N-methyltransferase 6"/>
    <property type="match status" value="1"/>
</dbReference>
<evidence type="ECO:0000256" key="10">
    <source>
        <dbReference type="ARBA" id="ARBA00082811"/>
    </source>
</evidence>
<evidence type="ECO:0000256" key="1">
    <source>
        <dbReference type="ARBA" id="ARBA00004123"/>
    </source>
</evidence>
<dbReference type="CDD" id="cd02440">
    <property type="entry name" value="AdoMet_MTases"/>
    <property type="match status" value="1"/>
</dbReference>
<dbReference type="CDD" id="cd11856">
    <property type="entry name" value="SH3_p47phox_like"/>
    <property type="match status" value="1"/>
</dbReference>
<dbReference type="InterPro" id="IPR036028">
    <property type="entry name" value="SH3-like_dom_sf"/>
</dbReference>
<evidence type="ECO:0000256" key="2">
    <source>
        <dbReference type="ARBA" id="ARBA00004496"/>
    </source>
</evidence>
<dbReference type="InterPro" id="IPR029063">
    <property type="entry name" value="SAM-dependent_MTases_sf"/>
</dbReference>
<sequence>MADKDSTQDTASDVYCVTSDYTARDPTQISLEAGDTVTVLEAVSDEWWWVEFIDKNDKPLVGYAPVNHLSKEIPLDEEDKWENSEYFSSYGQLKLHSEMLTDVPRTSTYSLAIQSALPWLQDKVVLDVGSGTGILSLFCARYGKPKKVYAVEASDIAVYSRETVSKNGYEDVIEVIQGNINDISLPHHQVDWIISEWMGTLLLFEFMIESVINARDKFLKPDGMIWPSEAELFLIPCSALSAYNGSMGIWKDVYGFDFSPYLSLAADTLTGKPIYNHTLSPDECLSEPFTILQLNMKTVTVSQLEDIRTAYDFLVKRSGMLHGFASYFTVHFSHLPHPHTPVTLSTSPQSKPTHWKQDLLLLDSPLQLEEGQRLKGTIKLTRHKLWRRHLRVTLTYSVWEDDTELNEAVTKIYRLWR</sequence>
<dbReference type="Gene3D" id="2.70.160.11">
    <property type="entry name" value="Hnrnp arginine n-methyltransferase1"/>
    <property type="match status" value="1"/>
</dbReference>
<dbReference type="PROSITE" id="PS50002">
    <property type="entry name" value="SH3"/>
    <property type="match status" value="1"/>
</dbReference>
<dbReference type="InterPro" id="IPR041698">
    <property type="entry name" value="Methyltransf_25"/>
</dbReference>
<evidence type="ECO:0000256" key="5">
    <source>
        <dbReference type="ARBA" id="ARBA00022490"/>
    </source>
</evidence>
<dbReference type="SUPFAM" id="SSF50044">
    <property type="entry name" value="SH3-domain"/>
    <property type="match status" value="1"/>
</dbReference>
<feature type="domain" description="SH3" evidence="13">
    <location>
        <begin position="10"/>
        <end position="74"/>
    </location>
</feature>
<dbReference type="EnsemblMetazoa" id="XM_019999745.1">
    <property type="protein sequence ID" value="XP_019855304.1"/>
    <property type="gene ID" value="LOC100632043"/>
</dbReference>
<comment type="subcellular location">
    <subcellularLocation>
        <location evidence="2">Cytoplasm</location>
    </subcellularLocation>
    <subcellularLocation>
        <location evidence="1">Nucleus</location>
    </subcellularLocation>
</comment>
<evidence type="ECO:0000256" key="8">
    <source>
        <dbReference type="ARBA" id="ARBA00022691"/>
    </source>
</evidence>
<reference evidence="14" key="2">
    <citation type="submission" date="2024-06" db="UniProtKB">
        <authorList>
            <consortium name="EnsemblMetazoa"/>
        </authorList>
    </citation>
    <scope>IDENTIFICATION</scope>
</reference>
<dbReference type="FunFam" id="2.70.160.11:FF:000007">
    <property type="entry name" value="Protein arginine N-methyltransferase 2"/>
    <property type="match status" value="1"/>
</dbReference>
<dbReference type="Pfam" id="PF07653">
    <property type="entry name" value="SH3_2"/>
    <property type="match status" value="1"/>
</dbReference>
<dbReference type="GO" id="GO:0016274">
    <property type="term" value="F:protein-arginine N-methyltransferase activity"/>
    <property type="evidence" value="ECO:0007669"/>
    <property type="project" value="InterPro"/>
</dbReference>
<dbReference type="Pfam" id="PF13649">
    <property type="entry name" value="Methyltransf_25"/>
    <property type="match status" value="1"/>
</dbReference>
<dbReference type="SUPFAM" id="SSF53335">
    <property type="entry name" value="S-adenosyl-L-methionine-dependent methyltransferases"/>
    <property type="match status" value="1"/>
</dbReference>
<keyword evidence="8 12" id="KW-0949">S-adenosyl-L-methionine</keyword>
<evidence type="ECO:0000259" key="13">
    <source>
        <dbReference type="PROSITE" id="PS50002"/>
    </source>
</evidence>
<organism evidence="14 15">
    <name type="scientific">Amphimedon queenslandica</name>
    <name type="common">Sponge</name>
    <dbReference type="NCBI Taxonomy" id="400682"/>
    <lineage>
        <taxon>Eukaryota</taxon>
        <taxon>Metazoa</taxon>
        <taxon>Porifera</taxon>
        <taxon>Demospongiae</taxon>
        <taxon>Heteroscleromorpha</taxon>
        <taxon>Haplosclerida</taxon>
        <taxon>Niphatidae</taxon>
        <taxon>Amphimedon</taxon>
    </lineage>
</organism>
<accession>A0AAN0JE90</accession>
<dbReference type="SMART" id="SM00326">
    <property type="entry name" value="SH3"/>
    <property type="match status" value="1"/>
</dbReference>
<dbReference type="InterPro" id="IPR001452">
    <property type="entry name" value="SH3_domain"/>
</dbReference>
<dbReference type="InterPro" id="IPR055135">
    <property type="entry name" value="PRMT_dom"/>
</dbReference>
<dbReference type="PROSITE" id="PS51678">
    <property type="entry name" value="SAM_MT_PRMT"/>
    <property type="match status" value="1"/>
</dbReference>
<dbReference type="Gene3D" id="2.30.30.40">
    <property type="entry name" value="SH3 Domains"/>
    <property type="match status" value="1"/>
</dbReference>
<dbReference type="GO" id="GO:0005634">
    <property type="term" value="C:nucleus"/>
    <property type="evidence" value="ECO:0007669"/>
    <property type="project" value="UniProtKB-SubCell"/>
</dbReference>
<keyword evidence="4 11" id="KW-0728">SH3 domain</keyword>
<keyword evidence="6 12" id="KW-0489">Methyltransferase</keyword>
<evidence type="ECO:0000256" key="11">
    <source>
        <dbReference type="PROSITE-ProRule" id="PRU00192"/>
    </source>
</evidence>
<protein>
    <recommendedName>
        <fullName evidence="3">Protein arginine N-methyltransferase 2</fullName>
    </recommendedName>
    <alternativeName>
        <fullName evidence="10">Histone-arginine N-methyltransferase PRMT2</fullName>
    </alternativeName>
</protein>
<proteinExistence type="predicted"/>
<dbReference type="GO" id="GO:0042054">
    <property type="term" value="F:histone methyltransferase activity"/>
    <property type="evidence" value="ECO:0007669"/>
    <property type="project" value="TreeGrafter"/>
</dbReference>
<dbReference type="KEGG" id="aqu:100632043"/>
<keyword evidence="7 12" id="KW-0808">Transferase</keyword>
<evidence type="ECO:0000256" key="6">
    <source>
        <dbReference type="ARBA" id="ARBA00022603"/>
    </source>
</evidence>
<evidence type="ECO:0000313" key="14">
    <source>
        <dbReference type="EnsemblMetazoa" id="XP_019855304.1"/>
    </source>
</evidence>
<dbReference type="InterPro" id="IPR025799">
    <property type="entry name" value="Arg_MeTrfase"/>
</dbReference>
<name>A0AAN0JE90_AMPQE</name>
<evidence type="ECO:0000256" key="3">
    <source>
        <dbReference type="ARBA" id="ARBA00018778"/>
    </source>
</evidence>
<dbReference type="GO" id="GO:0005737">
    <property type="term" value="C:cytoplasm"/>
    <property type="evidence" value="ECO:0007669"/>
    <property type="project" value="UniProtKB-SubCell"/>
</dbReference>
<dbReference type="GeneID" id="100632043"/>
<evidence type="ECO:0000313" key="15">
    <source>
        <dbReference type="Proteomes" id="UP000007879"/>
    </source>
</evidence>
<dbReference type="Gene3D" id="3.40.50.150">
    <property type="entry name" value="Vaccinia Virus protein VP39"/>
    <property type="match status" value="1"/>
</dbReference>
<evidence type="ECO:0000256" key="7">
    <source>
        <dbReference type="ARBA" id="ARBA00022679"/>
    </source>
</evidence>
<dbReference type="AlphaFoldDB" id="A0AAN0JE90"/>
<dbReference type="Pfam" id="PF22528">
    <property type="entry name" value="PRMT_C"/>
    <property type="match status" value="1"/>
</dbReference>
<dbReference type="PANTHER" id="PTHR11006">
    <property type="entry name" value="PROTEIN ARGININE N-METHYLTRANSFERASE"/>
    <property type="match status" value="1"/>
</dbReference>
<dbReference type="RefSeq" id="XP_019855304.1">
    <property type="nucleotide sequence ID" value="XM_019999745.1"/>
</dbReference>
<reference evidence="15" key="1">
    <citation type="journal article" date="2010" name="Nature">
        <title>The Amphimedon queenslandica genome and the evolution of animal complexity.</title>
        <authorList>
            <person name="Srivastava M."/>
            <person name="Simakov O."/>
            <person name="Chapman J."/>
            <person name="Fahey B."/>
            <person name="Gauthier M.E."/>
            <person name="Mitros T."/>
            <person name="Richards G.S."/>
            <person name="Conaco C."/>
            <person name="Dacre M."/>
            <person name="Hellsten U."/>
            <person name="Larroux C."/>
            <person name="Putnam N.H."/>
            <person name="Stanke M."/>
            <person name="Adamska M."/>
            <person name="Darling A."/>
            <person name="Degnan S.M."/>
            <person name="Oakley T.H."/>
            <person name="Plachetzki D.C."/>
            <person name="Zhai Y."/>
            <person name="Adamski M."/>
            <person name="Calcino A."/>
            <person name="Cummins S.F."/>
            <person name="Goodstein D.M."/>
            <person name="Harris C."/>
            <person name="Jackson D.J."/>
            <person name="Leys S.P."/>
            <person name="Shu S."/>
            <person name="Woodcroft B.J."/>
            <person name="Vervoort M."/>
            <person name="Kosik K.S."/>
            <person name="Manning G."/>
            <person name="Degnan B.M."/>
            <person name="Rokhsar D.S."/>
        </authorList>
    </citation>
    <scope>NUCLEOTIDE SEQUENCE [LARGE SCALE GENOMIC DNA]</scope>
</reference>
<evidence type="ECO:0000256" key="12">
    <source>
        <dbReference type="PROSITE-ProRule" id="PRU01015"/>
    </source>
</evidence>
<keyword evidence="15" id="KW-1185">Reference proteome</keyword>
<dbReference type="GO" id="GO:0032259">
    <property type="term" value="P:methylation"/>
    <property type="evidence" value="ECO:0007669"/>
    <property type="project" value="UniProtKB-KW"/>
</dbReference>
<keyword evidence="5" id="KW-0963">Cytoplasm</keyword>
<dbReference type="Proteomes" id="UP000007879">
    <property type="component" value="Unassembled WGS sequence"/>
</dbReference>
<dbReference type="PANTHER" id="PTHR11006:SF92">
    <property type="entry name" value="PROTEIN ARGININE N-METHYLTRANSFERASE 2"/>
    <property type="match status" value="1"/>
</dbReference>
<keyword evidence="9" id="KW-0539">Nucleus</keyword>
<evidence type="ECO:0000256" key="9">
    <source>
        <dbReference type="ARBA" id="ARBA00023242"/>
    </source>
</evidence>
<evidence type="ECO:0000256" key="4">
    <source>
        <dbReference type="ARBA" id="ARBA00022443"/>
    </source>
</evidence>